<dbReference type="Proteomes" id="UP001197609">
    <property type="component" value="Unassembled WGS sequence"/>
</dbReference>
<gene>
    <name evidence="1" type="ORF">K8G79_11990</name>
</gene>
<name>A0AAJ1ALT9_9BACT</name>
<reference evidence="1 2" key="1">
    <citation type="journal article" date="2021" name="bioRxiv">
        <title>Unraveling nitrogen, sulfur and carbon metabolic pathways and microbial community transcriptional responses to substrate deprivation and toxicity stresses in a bioreactor mimicking anoxic brackish coastal sediment conditions.</title>
        <authorList>
            <person name="Martins P.D."/>
            <person name="Echeveste M.J."/>
            <person name="Arshad A."/>
            <person name="Kurth J."/>
            <person name="Ouboter H."/>
            <person name="Jetten M.S.M."/>
            <person name="Welte C.U."/>
        </authorList>
    </citation>
    <scope>NUCLEOTIDE SEQUENCE [LARGE SCALE GENOMIC DNA]</scope>
    <source>
        <strain evidence="1">MAG_38</strain>
    </source>
</reference>
<dbReference type="AlphaFoldDB" id="A0AAJ1ALT9"/>
<comment type="caution">
    <text evidence="1">The sequence shown here is derived from an EMBL/GenBank/DDBJ whole genome shotgun (WGS) entry which is preliminary data.</text>
</comment>
<protein>
    <submittedName>
        <fullName evidence="1">DUF3800 domain-containing protein</fullName>
    </submittedName>
</protein>
<sequence length="226" mass="26920">MENKDESADNRSNRRLMWYLYLDESGDLGFDFFARKPSRFFTVCILALQGVDNNRRLLSAVKKTCRRKLSRSRPVELKGAHTSLAVKRYFYDQVATIPLEIYALTLNKRRVYDELAARKDRVYNFIARNVLDRLPIDQAASRIEFIIDRSKSKREIEDFNGYITRQIEGRIDPKVPLNIYHHRSNENVGLQAVDLFAWGIFRKYERDDTAWFDVFREKVRYDDRYL</sequence>
<dbReference type="InterPro" id="IPR024524">
    <property type="entry name" value="DUF3800"/>
</dbReference>
<proteinExistence type="predicted"/>
<evidence type="ECO:0000313" key="1">
    <source>
        <dbReference type="EMBL" id="MBZ0160836.1"/>
    </source>
</evidence>
<evidence type="ECO:0000313" key="2">
    <source>
        <dbReference type="Proteomes" id="UP001197609"/>
    </source>
</evidence>
<dbReference type="EMBL" id="JAIOIU010000155">
    <property type="protein sequence ID" value="MBZ0160836.1"/>
    <property type="molecule type" value="Genomic_DNA"/>
</dbReference>
<accession>A0AAJ1ALT9</accession>
<dbReference type="Pfam" id="PF12686">
    <property type="entry name" value="DUF3800"/>
    <property type="match status" value="1"/>
</dbReference>
<organism evidence="1 2">
    <name type="scientific">Candidatus Methylomirabilis tolerans</name>
    <dbReference type="NCBI Taxonomy" id="3123416"/>
    <lineage>
        <taxon>Bacteria</taxon>
        <taxon>Candidatus Methylomirabilota</taxon>
        <taxon>Candidatus Methylomirabilia</taxon>
        <taxon>Candidatus Methylomirabilales</taxon>
        <taxon>Candidatus Methylomirabilaceae</taxon>
        <taxon>Candidatus Methylomirabilis</taxon>
    </lineage>
</organism>